<keyword evidence="4" id="KW-1133">Transmembrane helix</keyword>
<feature type="compositionally biased region" description="Gly residues" evidence="3">
    <location>
        <begin position="239"/>
        <end position="248"/>
    </location>
</feature>
<name>A0ABR0MR80_GOSAR</name>
<keyword evidence="1 2" id="KW-0694">RNA-binding</keyword>
<proteinExistence type="predicted"/>
<comment type="caution">
    <text evidence="6">The sequence shown here is derived from an EMBL/GenBank/DDBJ whole genome shotgun (WGS) entry which is preliminary data.</text>
</comment>
<feature type="domain" description="RRM" evidence="5">
    <location>
        <begin position="46"/>
        <end position="135"/>
    </location>
</feature>
<dbReference type="PANTHER" id="PTHR23236:SF11">
    <property type="entry name" value="EUKARYOTIC TRANSLATION INITIATION FACTOR 4H"/>
    <property type="match status" value="1"/>
</dbReference>
<keyword evidence="4" id="KW-0812">Transmembrane</keyword>
<evidence type="ECO:0000313" key="7">
    <source>
        <dbReference type="Proteomes" id="UP001358586"/>
    </source>
</evidence>
<evidence type="ECO:0000259" key="5">
    <source>
        <dbReference type="PROSITE" id="PS50102"/>
    </source>
</evidence>
<feature type="region of interest" description="Disordered" evidence="3">
    <location>
        <begin position="1"/>
        <end position="80"/>
    </location>
</feature>
<feature type="transmembrane region" description="Helical" evidence="4">
    <location>
        <begin position="324"/>
        <end position="349"/>
    </location>
</feature>
<dbReference type="InterPro" id="IPR035979">
    <property type="entry name" value="RBD_domain_sf"/>
</dbReference>
<dbReference type="Gene3D" id="3.30.70.330">
    <property type="match status" value="2"/>
</dbReference>
<evidence type="ECO:0000256" key="1">
    <source>
        <dbReference type="ARBA" id="ARBA00022884"/>
    </source>
</evidence>
<keyword evidence="7" id="KW-1185">Reference proteome</keyword>
<dbReference type="InterPro" id="IPR000504">
    <property type="entry name" value="RRM_dom"/>
</dbReference>
<keyword evidence="4" id="KW-0472">Membrane</keyword>
<evidence type="ECO:0000256" key="4">
    <source>
        <dbReference type="SAM" id="Phobius"/>
    </source>
</evidence>
<evidence type="ECO:0000313" key="6">
    <source>
        <dbReference type="EMBL" id="KAK5776453.1"/>
    </source>
</evidence>
<dbReference type="SMART" id="SM00360">
    <property type="entry name" value="RRM"/>
    <property type="match status" value="2"/>
</dbReference>
<gene>
    <name evidence="6" type="ORF">PVK06_044412</name>
</gene>
<accession>A0ABR0MR80</accession>
<evidence type="ECO:0000256" key="3">
    <source>
        <dbReference type="SAM" id="MobiDB-lite"/>
    </source>
</evidence>
<dbReference type="PROSITE" id="PS50102">
    <property type="entry name" value="RRM"/>
    <property type="match status" value="2"/>
</dbReference>
<dbReference type="Proteomes" id="UP001358586">
    <property type="component" value="Chromosome 12"/>
</dbReference>
<dbReference type="PANTHER" id="PTHR23236">
    <property type="entry name" value="EUKARYOTIC TRANSLATION INITIATION FACTOR 4B/4H"/>
    <property type="match status" value="1"/>
</dbReference>
<feature type="compositionally biased region" description="Acidic residues" evidence="3">
    <location>
        <begin position="59"/>
        <end position="73"/>
    </location>
</feature>
<dbReference type="Pfam" id="PF00076">
    <property type="entry name" value="RRM_1"/>
    <property type="match status" value="2"/>
</dbReference>
<sequence>MTLFLANFPFTLQESNDSKDDSSDESDDEQPAAKKLHSKAAPDSGKAAKVKKVNSSEEKESEELSDDNEESDDEKTPKKKDIGELMDIRLATDAEGNLKGYGHVVFATAEAAQKALELNGEYLMNRAVRLDLARVRGAYTPHSRKVEEVTFKQYVRFDQSLGQDEIKNSLKEHSGSCGEISRVAIPVDWATGGVKGYAYLDFNDGDSFNEALELDGSELNKFSLTVNETKPKGDSRDGPGSGRGGGGRGGRRGVVDLVVVQVVEDVEHLISQILVLLAQERRLLSMMRIKEVGLDYSRVPFTLACLPASVEVEVIVLVGYNCCYLFTILAFLLHFVVLIIINIIILPFFSLVSKC</sequence>
<feature type="domain" description="RRM" evidence="5">
    <location>
        <begin position="147"/>
        <end position="231"/>
    </location>
</feature>
<dbReference type="InterPro" id="IPR012677">
    <property type="entry name" value="Nucleotide-bd_a/b_plait_sf"/>
</dbReference>
<organism evidence="6 7">
    <name type="scientific">Gossypium arboreum</name>
    <name type="common">Tree cotton</name>
    <name type="synonym">Gossypium nanking</name>
    <dbReference type="NCBI Taxonomy" id="29729"/>
    <lineage>
        <taxon>Eukaryota</taxon>
        <taxon>Viridiplantae</taxon>
        <taxon>Streptophyta</taxon>
        <taxon>Embryophyta</taxon>
        <taxon>Tracheophyta</taxon>
        <taxon>Spermatophyta</taxon>
        <taxon>Magnoliopsida</taxon>
        <taxon>eudicotyledons</taxon>
        <taxon>Gunneridae</taxon>
        <taxon>Pentapetalae</taxon>
        <taxon>rosids</taxon>
        <taxon>malvids</taxon>
        <taxon>Malvales</taxon>
        <taxon>Malvaceae</taxon>
        <taxon>Malvoideae</taxon>
        <taxon>Gossypium</taxon>
    </lineage>
</organism>
<evidence type="ECO:0000256" key="2">
    <source>
        <dbReference type="PROSITE-ProRule" id="PRU00176"/>
    </source>
</evidence>
<dbReference type="EMBL" id="JARKNE010000012">
    <property type="protein sequence ID" value="KAK5776453.1"/>
    <property type="molecule type" value="Genomic_DNA"/>
</dbReference>
<dbReference type="SUPFAM" id="SSF54928">
    <property type="entry name" value="RNA-binding domain, RBD"/>
    <property type="match status" value="2"/>
</dbReference>
<feature type="region of interest" description="Disordered" evidence="3">
    <location>
        <begin position="226"/>
        <end position="249"/>
    </location>
</feature>
<reference evidence="6 7" key="1">
    <citation type="submission" date="2023-03" db="EMBL/GenBank/DDBJ databases">
        <title>WGS of Gossypium arboreum.</title>
        <authorList>
            <person name="Yu D."/>
        </authorList>
    </citation>
    <scope>NUCLEOTIDE SEQUENCE [LARGE SCALE GENOMIC DNA]</scope>
    <source>
        <tissue evidence="6">Leaf</tissue>
    </source>
</reference>
<protein>
    <recommendedName>
        <fullName evidence="5">RRM domain-containing protein</fullName>
    </recommendedName>
</protein>